<sequence>MINPMHTSISHNKSVFFFFFVIIFFLFSFFSPTVSDPRISIAGMYCGRARAPAKANFIPTFVKEMESLSQTITDQQWGTHFVNTTIPIYGLAQCFQDLSRTDCLLCYAASRTKLPRCLPSISARIYLDGCFLRYDNYSFYKETTDTSRDTVNCSSKYAVLDDQSGKSQFVKNVKFVVNNVTSIALKNGGFGVAEVKGVYALAQCWKTVGYVGCRACLEKAAEAVGKCAPKREARALYAGCYLRYSTDKFYNDKQASRDSDRILGNTGLIVAIVLTGTAFIMLSLFAAYAAYAKLSNTKEKDKVQILIWKQRVWKHYKSNELAEAVDPCLGNDFPANEASKVLQIGLLCTQASVSLRPSMAEVVTLLTNKEGDTPIPNQPPFLNASVLEPSSSVRSYSTHSLASNAFTKFEASSCSTELSSARSSNGIVRSGMSQIISFTDGPSRSEESTK</sequence>
<feature type="domain" description="Gnk2-homologous" evidence="14">
    <location>
        <begin position="39"/>
        <end position="139"/>
    </location>
</feature>
<feature type="chain" id="PRO_5036788116" description="Gnk2-homologous domain-containing protein" evidence="13">
    <location>
        <begin position="36"/>
        <end position="450"/>
    </location>
</feature>
<dbReference type="GO" id="GO:0005524">
    <property type="term" value="F:ATP binding"/>
    <property type="evidence" value="ECO:0007669"/>
    <property type="project" value="UniProtKB-KW"/>
</dbReference>
<keyword evidence="6" id="KW-0547">Nucleotide-binding</keyword>
<name>A0A978VHB2_ZIZJJ</name>
<evidence type="ECO:0000256" key="12">
    <source>
        <dbReference type="SAM" id="Phobius"/>
    </source>
</evidence>
<comment type="caution">
    <text evidence="15">The sequence shown here is derived from an EMBL/GenBank/DDBJ whole genome shotgun (WGS) entry which is preliminary data.</text>
</comment>
<dbReference type="PROSITE" id="PS51473">
    <property type="entry name" value="GNK2"/>
    <property type="match status" value="2"/>
</dbReference>
<dbReference type="AlphaFoldDB" id="A0A978VHB2"/>
<evidence type="ECO:0000256" key="8">
    <source>
        <dbReference type="ARBA" id="ARBA00022840"/>
    </source>
</evidence>
<dbReference type="InterPro" id="IPR038408">
    <property type="entry name" value="GNK2_sf"/>
</dbReference>
<dbReference type="GO" id="GO:0004674">
    <property type="term" value="F:protein serine/threonine kinase activity"/>
    <property type="evidence" value="ECO:0007669"/>
    <property type="project" value="UniProtKB-KW"/>
</dbReference>
<evidence type="ECO:0000256" key="5">
    <source>
        <dbReference type="ARBA" id="ARBA00022737"/>
    </source>
</evidence>
<keyword evidence="8" id="KW-0067">ATP-binding</keyword>
<feature type="transmembrane region" description="Helical" evidence="12">
    <location>
        <begin position="268"/>
        <end position="291"/>
    </location>
</feature>
<keyword evidence="3" id="KW-0808">Transferase</keyword>
<evidence type="ECO:0000259" key="14">
    <source>
        <dbReference type="PROSITE" id="PS51473"/>
    </source>
</evidence>
<feature type="domain" description="Gnk2-homologous" evidence="14">
    <location>
        <begin position="151"/>
        <end position="249"/>
    </location>
</feature>
<feature type="signal peptide" evidence="13">
    <location>
        <begin position="1"/>
        <end position="35"/>
    </location>
</feature>
<evidence type="ECO:0000256" key="2">
    <source>
        <dbReference type="ARBA" id="ARBA00022553"/>
    </source>
</evidence>
<keyword evidence="4 13" id="KW-0732">Signal</keyword>
<comment type="catalytic activity">
    <reaction evidence="11">
        <text>L-threonyl-[protein] + ATP = O-phospho-L-threonyl-[protein] + ADP + H(+)</text>
        <dbReference type="Rhea" id="RHEA:46608"/>
        <dbReference type="Rhea" id="RHEA-COMP:11060"/>
        <dbReference type="Rhea" id="RHEA-COMP:11605"/>
        <dbReference type="ChEBI" id="CHEBI:15378"/>
        <dbReference type="ChEBI" id="CHEBI:30013"/>
        <dbReference type="ChEBI" id="CHEBI:30616"/>
        <dbReference type="ChEBI" id="CHEBI:61977"/>
        <dbReference type="ChEBI" id="CHEBI:456216"/>
    </reaction>
</comment>
<keyword evidence="12" id="KW-0472">Membrane</keyword>
<keyword evidence="12" id="KW-1133">Transmembrane helix</keyword>
<dbReference type="InterPro" id="IPR052059">
    <property type="entry name" value="CR_Ser/Thr_kinase"/>
</dbReference>
<keyword evidence="5" id="KW-0677">Repeat</keyword>
<gene>
    <name evidence="15" type="ORF">FEM48_Zijuj04G0024500</name>
</gene>
<evidence type="ECO:0000256" key="9">
    <source>
        <dbReference type="ARBA" id="ARBA00023170"/>
    </source>
</evidence>
<evidence type="ECO:0000256" key="10">
    <source>
        <dbReference type="ARBA" id="ARBA00047558"/>
    </source>
</evidence>
<dbReference type="FunFam" id="3.30.430.20:FF:000015">
    <property type="entry name" value="Cysteine-rich receptor-like protein kinase 3"/>
    <property type="match status" value="1"/>
</dbReference>
<proteinExistence type="predicted"/>
<evidence type="ECO:0000256" key="13">
    <source>
        <dbReference type="SAM" id="SignalP"/>
    </source>
</evidence>
<organism evidence="15 16">
    <name type="scientific">Ziziphus jujuba var. spinosa</name>
    <dbReference type="NCBI Taxonomy" id="714518"/>
    <lineage>
        <taxon>Eukaryota</taxon>
        <taxon>Viridiplantae</taxon>
        <taxon>Streptophyta</taxon>
        <taxon>Embryophyta</taxon>
        <taxon>Tracheophyta</taxon>
        <taxon>Spermatophyta</taxon>
        <taxon>Magnoliopsida</taxon>
        <taxon>eudicotyledons</taxon>
        <taxon>Gunneridae</taxon>
        <taxon>Pentapetalae</taxon>
        <taxon>rosids</taxon>
        <taxon>fabids</taxon>
        <taxon>Rosales</taxon>
        <taxon>Rhamnaceae</taxon>
        <taxon>Paliureae</taxon>
        <taxon>Ziziphus</taxon>
    </lineage>
</organism>
<dbReference type="Gene3D" id="3.30.430.20">
    <property type="entry name" value="Gnk2 domain, C-X8-C-X2-C motif"/>
    <property type="match status" value="2"/>
</dbReference>
<dbReference type="Proteomes" id="UP000813462">
    <property type="component" value="Unassembled WGS sequence"/>
</dbReference>
<dbReference type="PANTHER" id="PTHR47973">
    <property type="entry name" value="CYSTEINE-RICH RECEPTOR-LIKE PROTEIN KINASE 3"/>
    <property type="match status" value="1"/>
</dbReference>
<dbReference type="FunFam" id="3.30.430.20:FF:000005">
    <property type="entry name" value="Cysteine-rich receptor-like protein kinase 2"/>
    <property type="match status" value="1"/>
</dbReference>
<dbReference type="Gene3D" id="1.10.510.10">
    <property type="entry name" value="Transferase(Phosphotransferase) domain 1"/>
    <property type="match status" value="1"/>
</dbReference>
<accession>A0A978VHB2</accession>
<evidence type="ECO:0000313" key="16">
    <source>
        <dbReference type="Proteomes" id="UP000813462"/>
    </source>
</evidence>
<evidence type="ECO:0000256" key="3">
    <source>
        <dbReference type="ARBA" id="ARBA00022679"/>
    </source>
</evidence>
<dbReference type="EMBL" id="JAEACU010000004">
    <property type="protein sequence ID" value="KAH7532481.1"/>
    <property type="molecule type" value="Genomic_DNA"/>
</dbReference>
<comment type="catalytic activity">
    <reaction evidence="10">
        <text>L-seryl-[protein] + ATP = O-phospho-L-seryl-[protein] + ADP + H(+)</text>
        <dbReference type="Rhea" id="RHEA:17989"/>
        <dbReference type="Rhea" id="RHEA-COMP:9863"/>
        <dbReference type="Rhea" id="RHEA-COMP:11604"/>
        <dbReference type="ChEBI" id="CHEBI:15378"/>
        <dbReference type="ChEBI" id="CHEBI:29999"/>
        <dbReference type="ChEBI" id="CHEBI:30616"/>
        <dbReference type="ChEBI" id="CHEBI:83421"/>
        <dbReference type="ChEBI" id="CHEBI:456216"/>
    </reaction>
</comment>
<reference evidence="15" key="1">
    <citation type="journal article" date="2021" name="Front. Plant Sci.">
        <title>Chromosome-Scale Genome Assembly for Chinese Sour Jujube and Insights Into Its Genome Evolution and Domestication Signature.</title>
        <authorList>
            <person name="Shen L.-Y."/>
            <person name="Luo H."/>
            <person name="Wang X.-L."/>
            <person name="Wang X.-M."/>
            <person name="Qiu X.-J."/>
            <person name="Liu H."/>
            <person name="Zhou S.-S."/>
            <person name="Jia K.-H."/>
            <person name="Nie S."/>
            <person name="Bao Y.-T."/>
            <person name="Zhang R.-G."/>
            <person name="Yun Q.-Z."/>
            <person name="Chai Y.-H."/>
            <person name="Lu J.-Y."/>
            <person name="Li Y."/>
            <person name="Zhao S.-W."/>
            <person name="Mao J.-F."/>
            <person name="Jia S.-G."/>
            <person name="Mao Y.-M."/>
        </authorList>
    </citation>
    <scope>NUCLEOTIDE SEQUENCE</scope>
    <source>
        <strain evidence="15">AT0</strain>
        <tissue evidence="15">Leaf</tissue>
    </source>
</reference>
<dbReference type="CDD" id="cd23509">
    <property type="entry name" value="Gnk2-like"/>
    <property type="match status" value="2"/>
</dbReference>
<evidence type="ECO:0000256" key="11">
    <source>
        <dbReference type="ARBA" id="ARBA00047951"/>
    </source>
</evidence>
<evidence type="ECO:0000256" key="6">
    <source>
        <dbReference type="ARBA" id="ARBA00022741"/>
    </source>
</evidence>
<evidence type="ECO:0000256" key="1">
    <source>
        <dbReference type="ARBA" id="ARBA00022527"/>
    </source>
</evidence>
<keyword evidence="9" id="KW-0675">Receptor</keyword>
<evidence type="ECO:0000256" key="7">
    <source>
        <dbReference type="ARBA" id="ARBA00022777"/>
    </source>
</evidence>
<keyword evidence="1" id="KW-0723">Serine/threonine-protein kinase</keyword>
<evidence type="ECO:0000256" key="4">
    <source>
        <dbReference type="ARBA" id="ARBA00022729"/>
    </source>
</evidence>
<keyword evidence="7" id="KW-0418">Kinase</keyword>
<protein>
    <recommendedName>
        <fullName evidence="14">Gnk2-homologous domain-containing protein</fullName>
    </recommendedName>
</protein>
<evidence type="ECO:0000313" key="15">
    <source>
        <dbReference type="EMBL" id="KAH7532481.1"/>
    </source>
</evidence>
<dbReference type="Pfam" id="PF01657">
    <property type="entry name" value="Stress-antifung"/>
    <property type="match status" value="2"/>
</dbReference>
<keyword evidence="12" id="KW-0812">Transmembrane</keyword>
<dbReference type="InterPro" id="IPR002902">
    <property type="entry name" value="GNK2"/>
</dbReference>
<keyword evidence="2" id="KW-0597">Phosphoprotein</keyword>